<name>A0A0E4H6L3_9STRE</name>
<dbReference type="STRING" id="1608583.BN1356_02330"/>
<dbReference type="AlphaFoldDB" id="A0A0E4H6L3"/>
<keyword evidence="1" id="KW-0472">Membrane</keyword>
<dbReference type="RefSeq" id="WP_176694277.1">
    <property type="nucleotide sequence ID" value="NZ_CTEN01000006.1"/>
</dbReference>
<feature type="transmembrane region" description="Helical" evidence="1">
    <location>
        <begin position="34"/>
        <end position="50"/>
    </location>
</feature>
<reference evidence="3" key="1">
    <citation type="submission" date="2015-03" db="EMBL/GenBank/DDBJ databases">
        <authorList>
            <person name="Urmite Genomes"/>
        </authorList>
    </citation>
    <scope>NUCLEOTIDE SEQUENCE [LARGE SCALE GENOMIC DNA]</scope>
    <source>
        <strain evidence="3">FF10</strain>
    </source>
</reference>
<dbReference type="EMBL" id="CTEN01000006">
    <property type="protein sequence ID" value="CQR25985.1"/>
    <property type="molecule type" value="Genomic_DNA"/>
</dbReference>
<keyword evidence="1" id="KW-0812">Transmembrane</keyword>
<protein>
    <submittedName>
        <fullName evidence="2">Uncharacterized protein</fullName>
    </submittedName>
</protein>
<gene>
    <name evidence="2" type="ORF">BN1356_02330</name>
</gene>
<evidence type="ECO:0000313" key="3">
    <source>
        <dbReference type="Proteomes" id="UP000198604"/>
    </source>
</evidence>
<keyword evidence="1" id="KW-1133">Transmembrane helix</keyword>
<dbReference type="Proteomes" id="UP000198604">
    <property type="component" value="Unassembled WGS sequence"/>
</dbReference>
<organism evidence="2 3">
    <name type="scientific">Streptococcus varani</name>
    <dbReference type="NCBI Taxonomy" id="1608583"/>
    <lineage>
        <taxon>Bacteria</taxon>
        <taxon>Bacillati</taxon>
        <taxon>Bacillota</taxon>
        <taxon>Bacilli</taxon>
        <taxon>Lactobacillales</taxon>
        <taxon>Streptococcaceae</taxon>
        <taxon>Streptococcus</taxon>
    </lineage>
</organism>
<evidence type="ECO:0000256" key="1">
    <source>
        <dbReference type="SAM" id="Phobius"/>
    </source>
</evidence>
<keyword evidence="3" id="KW-1185">Reference proteome</keyword>
<evidence type="ECO:0000313" key="2">
    <source>
        <dbReference type="EMBL" id="CQR25985.1"/>
    </source>
</evidence>
<accession>A0A0E4H6L3</accession>
<sequence length="58" mass="6663" precursor="true">MLDFYEKNKFICLVWLFLALTCLATLFQGKSEAAFVTGLATAIVGSYLWHMSQKEKER</sequence>
<proteinExistence type="predicted"/>